<gene>
    <name evidence="1" type="ORF">FRX31_011681</name>
</gene>
<reference evidence="1 2" key="1">
    <citation type="submission" date="2020-06" db="EMBL/GenBank/DDBJ databases">
        <title>Transcriptomic and genomic resources for Thalictrum thalictroides and T. hernandezii: Facilitating candidate gene discovery in an emerging model plant lineage.</title>
        <authorList>
            <person name="Arias T."/>
            <person name="Riano-Pachon D.M."/>
            <person name="Di Stilio V.S."/>
        </authorList>
    </citation>
    <scope>NUCLEOTIDE SEQUENCE [LARGE SCALE GENOMIC DNA]</scope>
    <source>
        <strain evidence="2">cv. WT478/WT964</strain>
        <tissue evidence="1">Leaves</tissue>
    </source>
</reference>
<evidence type="ECO:0000313" key="1">
    <source>
        <dbReference type="EMBL" id="KAF5198727.1"/>
    </source>
</evidence>
<dbReference type="EMBL" id="JABWDY010012919">
    <property type="protein sequence ID" value="KAF5198727.1"/>
    <property type="molecule type" value="Genomic_DNA"/>
</dbReference>
<accession>A0A7J6WP58</accession>
<organism evidence="1 2">
    <name type="scientific">Thalictrum thalictroides</name>
    <name type="common">Rue-anemone</name>
    <name type="synonym">Anemone thalictroides</name>
    <dbReference type="NCBI Taxonomy" id="46969"/>
    <lineage>
        <taxon>Eukaryota</taxon>
        <taxon>Viridiplantae</taxon>
        <taxon>Streptophyta</taxon>
        <taxon>Embryophyta</taxon>
        <taxon>Tracheophyta</taxon>
        <taxon>Spermatophyta</taxon>
        <taxon>Magnoliopsida</taxon>
        <taxon>Ranunculales</taxon>
        <taxon>Ranunculaceae</taxon>
        <taxon>Thalictroideae</taxon>
        <taxon>Thalictrum</taxon>
    </lineage>
</organism>
<protein>
    <submittedName>
        <fullName evidence="1">Phosphoglycolate phosphatase</fullName>
    </submittedName>
</protein>
<evidence type="ECO:0000313" key="2">
    <source>
        <dbReference type="Proteomes" id="UP000554482"/>
    </source>
</evidence>
<dbReference type="Pfam" id="PF12452">
    <property type="entry name" value="DUF3685"/>
    <property type="match status" value="2"/>
</dbReference>
<proteinExistence type="predicted"/>
<dbReference type="Proteomes" id="UP000554482">
    <property type="component" value="Unassembled WGS sequence"/>
</dbReference>
<dbReference type="PANTHER" id="PTHR36807">
    <property type="entry name" value="PHOSPHOGLYCOLATE PHOSPHATASE"/>
    <property type="match status" value="1"/>
</dbReference>
<name>A0A7J6WP58_THATH</name>
<keyword evidence="2" id="KW-1185">Reference proteome</keyword>
<dbReference type="PANTHER" id="PTHR36807:SF2">
    <property type="entry name" value="PHOSPHOGLYCOLATE PHOSPHATASE"/>
    <property type="match status" value="1"/>
</dbReference>
<comment type="caution">
    <text evidence="1">The sequence shown here is derived from an EMBL/GenBank/DDBJ whole genome shotgun (WGS) entry which is preliminary data.</text>
</comment>
<dbReference type="OrthoDB" id="2020436at2759"/>
<sequence>MAEHTTILSRVNLQLGRTICEPSHFVPGSVCLRFVQRACKKSCYGNFNVRVSSRDVCDFSAQSSMVQGRSVSLKENLVRCCCFGALINPDSATVSNWVPVLDQVLMMVSIVLTYIAGVVPPDMAYSNSVKMPVLDATPPRSSSGSDLKIDPQATVEYAWTEVKRKLLGALDSIVKDYSLGNSEVEWGSYSVKCPLSMSAVAEGPRLRLLWATLQQLEKEVNNISGSLQIVDRGVWIVTSSEILRLCSQSVFVTWLEEELYLVNKKHDKEILLTMFKRLKQDDNVLKNIRRSGKEDLYADLLFFLRFHSLGMGGCYDSKLLACHGVNILEDLVINLADGITTNYLELISVDSNMSGEMNCLDLNLCSLSTRALQKLRNEMALKQWLHQNMNSVVSMYEDRFDLCIFQLQIKESENSQQDKLHWWKKLTLKKAAFTISPLQYMQISPLSMSVKRTKELRSLNGWRYYFSLYLEFSDITMPLIRVTFAKVSSAISFLLVCLVGRSLGLIYSGIRQSLGWRNNG</sequence>
<dbReference type="InterPro" id="IPR022552">
    <property type="entry name" value="UPF_Ycf55"/>
</dbReference>
<dbReference type="AlphaFoldDB" id="A0A7J6WP58"/>